<keyword evidence="3" id="KW-1185">Reference proteome</keyword>
<dbReference type="AlphaFoldDB" id="W5LVG8"/>
<keyword evidence="1" id="KW-0175">Coiled coil</keyword>
<dbReference type="GO" id="GO:0032197">
    <property type="term" value="P:retrotransposition"/>
    <property type="evidence" value="ECO:0000318"/>
    <property type="project" value="GO_Central"/>
</dbReference>
<name>W5LVG8_LEPOC</name>
<accession>W5LVG8</accession>
<dbReference type="PANTHER" id="PTHR11505">
    <property type="entry name" value="L1 TRANSPOSABLE ELEMENT-RELATED"/>
    <property type="match status" value="1"/>
</dbReference>
<dbReference type="Bgee" id="ENSLOCG00000000113">
    <property type="expression patterns" value="Expressed in testis and 8 other cell types or tissues"/>
</dbReference>
<dbReference type="InterPro" id="IPR004244">
    <property type="entry name" value="Transposase_22"/>
</dbReference>
<dbReference type="GO" id="GO:0003727">
    <property type="term" value="F:single-stranded RNA binding"/>
    <property type="evidence" value="ECO:0000318"/>
    <property type="project" value="GO_Central"/>
</dbReference>
<evidence type="ECO:0000313" key="2">
    <source>
        <dbReference type="Ensembl" id="ENSLOCP00000000125.1"/>
    </source>
</evidence>
<dbReference type="HOGENOM" id="CLU_062834_1_2_1"/>
<protein>
    <recommendedName>
        <fullName evidence="4">L1 transposable element RRM domain-containing protein</fullName>
    </recommendedName>
</protein>
<dbReference type="Gene3D" id="3.30.70.1820">
    <property type="entry name" value="L1 transposable element, RRM domain"/>
    <property type="match status" value="1"/>
</dbReference>
<dbReference type="OMA" id="HRCHIKE"/>
<dbReference type="GO" id="GO:1990904">
    <property type="term" value="C:ribonucleoprotein complex"/>
    <property type="evidence" value="ECO:0000318"/>
    <property type="project" value="GO_Central"/>
</dbReference>
<dbReference type="Gene3D" id="1.20.5.340">
    <property type="match status" value="1"/>
</dbReference>
<proteinExistence type="predicted"/>
<reference evidence="2" key="2">
    <citation type="submission" date="2025-08" db="UniProtKB">
        <authorList>
            <consortium name="Ensembl"/>
        </authorList>
    </citation>
    <scope>IDENTIFICATION</scope>
</reference>
<dbReference type="Ensembl" id="ENSLOCT00000000125.1">
    <property type="protein sequence ID" value="ENSLOCP00000000125.1"/>
    <property type="gene ID" value="ENSLOCG00000000113.1"/>
</dbReference>
<reference evidence="2" key="3">
    <citation type="submission" date="2025-09" db="UniProtKB">
        <authorList>
            <consortium name="Ensembl"/>
        </authorList>
    </citation>
    <scope>IDENTIFICATION</scope>
</reference>
<dbReference type="GeneTree" id="ENSGT00940000160789"/>
<dbReference type="Proteomes" id="UP000018468">
    <property type="component" value="Unassembled WGS sequence"/>
</dbReference>
<evidence type="ECO:0008006" key="4">
    <source>
        <dbReference type="Google" id="ProtNLM"/>
    </source>
</evidence>
<dbReference type="STRING" id="7918.ENSLOCP00000000125"/>
<evidence type="ECO:0000256" key="1">
    <source>
        <dbReference type="SAM" id="Coils"/>
    </source>
</evidence>
<reference evidence="3" key="1">
    <citation type="submission" date="2011-12" db="EMBL/GenBank/DDBJ databases">
        <title>The Draft Genome of Lepisosteus oculatus.</title>
        <authorList>
            <consortium name="The Broad Institute Genome Assembly &amp; Analysis Group"/>
            <consortium name="Computational R&amp;D Group"/>
            <consortium name="and Sequencing Platform"/>
            <person name="Di Palma F."/>
            <person name="Alfoldi J."/>
            <person name="Johnson J."/>
            <person name="Berlin A."/>
            <person name="Gnerre S."/>
            <person name="Jaffe D."/>
            <person name="MacCallum I."/>
            <person name="Young S."/>
            <person name="Walker B.J."/>
            <person name="Lander E.S."/>
            <person name="Lindblad-Toh K."/>
        </authorList>
    </citation>
    <scope>NUCLEOTIDE SEQUENCE [LARGE SCALE GENOMIC DNA]</scope>
</reference>
<organism evidence="2 3">
    <name type="scientific">Lepisosteus oculatus</name>
    <name type="common">Spotted gar</name>
    <dbReference type="NCBI Taxonomy" id="7918"/>
    <lineage>
        <taxon>Eukaryota</taxon>
        <taxon>Metazoa</taxon>
        <taxon>Chordata</taxon>
        <taxon>Craniata</taxon>
        <taxon>Vertebrata</taxon>
        <taxon>Euteleostomi</taxon>
        <taxon>Actinopterygii</taxon>
        <taxon>Neopterygii</taxon>
        <taxon>Holostei</taxon>
        <taxon>Semionotiformes</taxon>
        <taxon>Lepisosteidae</taxon>
        <taxon>Lepisosteus</taxon>
    </lineage>
</organism>
<sequence length="138" mass="16099">DASLQKILYELRDFRRDNKEQLMDIKQELSKVNKRLDKAEGRIEEVETRVLTTETAIKKLLQRQITLETKLTDQEGRSRRENIRIYGIQKESEGRCMVTFLENLLPKDVKLGIERAHRALAPRPKGPDAKPRSIVAKF</sequence>
<feature type="coiled-coil region" evidence="1">
    <location>
        <begin position="15"/>
        <end position="63"/>
    </location>
</feature>
<evidence type="ECO:0000313" key="3">
    <source>
        <dbReference type="Proteomes" id="UP000018468"/>
    </source>
</evidence>
<dbReference type="InParanoid" id="W5LVG8"/>